<keyword evidence="1 4" id="KW-0813">Transport</keyword>
<accession>A0A1E7WGF3</accession>
<comment type="function">
    <text evidence="4">Involved in the assembly of lipopolysaccharide (LPS). Required for the translocation of LPS from the inner membrane to the outer membrane.</text>
</comment>
<evidence type="ECO:0000313" key="7">
    <source>
        <dbReference type="EMBL" id="OEZ97538.1"/>
    </source>
</evidence>
<dbReference type="GO" id="GO:0017089">
    <property type="term" value="F:glycolipid transfer activity"/>
    <property type="evidence" value="ECO:0007669"/>
    <property type="project" value="TreeGrafter"/>
</dbReference>
<keyword evidence="3 4" id="KW-0574">Periplasm</keyword>
<organism evidence="7 8">
    <name type="scientific">Duganella phyllosphaerae</name>
    <dbReference type="NCBI Taxonomy" id="762836"/>
    <lineage>
        <taxon>Bacteria</taxon>
        <taxon>Pseudomonadati</taxon>
        <taxon>Pseudomonadota</taxon>
        <taxon>Betaproteobacteria</taxon>
        <taxon>Burkholderiales</taxon>
        <taxon>Oxalobacteraceae</taxon>
        <taxon>Telluria group</taxon>
        <taxon>Duganella</taxon>
    </lineage>
</organism>
<feature type="domain" description="Organic solvent tolerance-like N-terminal" evidence="6">
    <location>
        <begin position="38"/>
        <end position="154"/>
    </location>
</feature>
<name>A0A1E7WGF3_9BURK</name>
<reference evidence="8" key="1">
    <citation type="journal article" date="2016" name="Front. Microbiol.">
        <title>Molecular Keys to the Janthinobacterium and Duganella spp. Interaction with the Plant Pathogen Fusarium graminearum.</title>
        <authorList>
            <person name="Haack F.S."/>
            <person name="Poehlein A."/>
            <person name="Kroger C."/>
            <person name="Voigt C.A."/>
            <person name="Piepenbring M."/>
            <person name="Bode H.B."/>
            <person name="Daniel R."/>
            <person name="Schafer W."/>
            <person name="Streit W.R."/>
        </authorList>
    </citation>
    <scope>NUCLEOTIDE SEQUENCE [LARGE SCALE GENOMIC DNA]</scope>
    <source>
        <strain evidence="8">T54</strain>
    </source>
</reference>
<dbReference type="Proteomes" id="UP000175989">
    <property type="component" value="Unassembled WGS sequence"/>
</dbReference>
<sequence precursor="true">MRASTKHTFWSAALLLAALAIPAHAEKADSNKPIEVSFDQADSDDVKQIKTFTGNVILTRGTIRMTSPKAVVTQDPEGFQFVVLTGTPGVQATFRQKLDGDTDKWVEGQADRIEYDDKTELVKLISKGRIKQLEAGKVTSQVDGEFISYDSRREVFAVKNTSSGESKPGAGRGTMVIQPSSKRPPIAPAQPTSPAPATQPAGK</sequence>
<feature type="signal peptide" evidence="4">
    <location>
        <begin position="1"/>
        <end position="25"/>
    </location>
</feature>
<evidence type="ECO:0000259" key="6">
    <source>
        <dbReference type="Pfam" id="PF03968"/>
    </source>
</evidence>
<dbReference type="HAMAP" id="MF_01914">
    <property type="entry name" value="LPS_assembly_LptA"/>
    <property type="match status" value="1"/>
</dbReference>
<dbReference type="AlphaFoldDB" id="A0A1E7WGF3"/>
<dbReference type="GO" id="GO:0030288">
    <property type="term" value="C:outer membrane-bounded periplasmic space"/>
    <property type="evidence" value="ECO:0007669"/>
    <property type="project" value="TreeGrafter"/>
</dbReference>
<dbReference type="GO" id="GO:0043165">
    <property type="term" value="P:Gram-negative-bacterium-type cell outer membrane assembly"/>
    <property type="evidence" value="ECO:0007669"/>
    <property type="project" value="UniProtKB-UniRule"/>
</dbReference>
<evidence type="ECO:0000256" key="2">
    <source>
        <dbReference type="ARBA" id="ARBA00022729"/>
    </source>
</evidence>
<dbReference type="GO" id="GO:0015920">
    <property type="term" value="P:lipopolysaccharide transport"/>
    <property type="evidence" value="ECO:0007669"/>
    <property type="project" value="UniProtKB-UniRule"/>
</dbReference>
<dbReference type="RefSeq" id="WP_070249752.1">
    <property type="nucleotide sequence ID" value="NZ_LROM01000097.1"/>
</dbReference>
<dbReference type="PANTHER" id="PTHR36504">
    <property type="entry name" value="LIPOPOLYSACCHARIDE EXPORT SYSTEM PROTEIN LPTA"/>
    <property type="match status" value="1"/>
</dbReference>
<feature type="chain" id="PRO_5009355052" description="Lipopolysaccharide export system protein LptA" evidence="4">
    <location>
        <begin position="26"/>
        <end position="203"/>
    </location>
</feature>
<dbReference type="InterPro" id="IPR014340">
    <property type="entry name" value="LptA"/>
</dbReference>
<keyword evidence="2 4" id="KW-0732">Signal</keyword>
<keyword evidence="8" id="KW-1185">Reference proteome</keyword>
<dbReference type="EMBL" id="LROM01000097">
    <property type="protein sequence ID" value="OEZ97538.1"/>
    <property type="molecule type" value="Genomic_DNA"/>
</dbReference>
<protein>
    <recommendedName>
        <fullName evidence="4">Lipopolysaccharide export system protein LptA</fullName>
    </recommendedName>
</protein>
<dbReference type="PANTHER" id="PTHR36504:SF1">
    <property type="entry name" value="LIPOPOLYSACCHARIDE EXPORT SYSTEM PROTEIN LPTA"/>
    <property type="match status" value="1"/>
</dbReference>
<dbReference type="GO" id="GO:0009279">
    <property type="term" value="C:cell outer membrane"/>
    <property type="evidence" value="ECO:0007669"/>
    <property type="project" value="TreeGrafter"/>
</dbReference>
<dbReference type="OrthoDB" id="5294855at2"/>
<dbReference type="PATRIC" id="fig|762836.4.peg.3687"/>
<feature type="region of interest" description="Disordered" evidence="5">
    <location>
        <begin position="159"/>
        <end position="203"/>
    </location>
</feature>
<comment type="caution">
    <text evidence="7">The sequence shown here is derived from an EMBL/GenBank/DDBJ whole genome shotgun (WGS) entry which is preliminary data.</text>
</comment>
<comment type="similarity">
    <text evidence="4">Belongs to the LptA family.</text>
</comment>
<dbReference type="Pfam" id="PF03968">
    <property type="entry name" value="LptD_N"/>
    <property type="match status" value="1"/>
</dbReference>
<dbReference type="InterPro" id="IPR052037">
    <property type="entry name" value="LPS_export_LptA"/>
</dbReference>
<evidence type="ECO:0000313" key="8">
    <source>
        <dbReference type="Proteomes" id="UP000175989"/>
    </source>
</evidence>
<proteinExistence type="inferred from homology"/>
<dbReference type="Gene3D" id="2.60.450.10">
    <property type="entry name" value="Lipopolysaccharide (LPS) transport protein A like domain"/>
    <property type="match status" value="1"/>
</dbReference>
<evidence type="ECO:0000256" key="3">
    <source>
        <dbReference type="ARBA" id="ARBA00022764"/>
    </source>
</evidence>
<comment type="subcellular location">
    <subcellularLocation>
        <location evidence="4">Periplasm</location>
    </subcellularLocation>
</comment>
<dbReference type="NCBIfam" id="TIGR03002">
    <property type="entry name" value="outer_YhbN_LptA"/>
    <property type="match status" value="1"/>
</dbReference>
<evidence type="ECO:0000256" key="4">
    <source>
        <dbReference type="HAMAP-Rule" id="MF_01914"/>
    </source>
</evidence>
<comment type="subunit">
    <text evidence="4">Component of the lipopolysaccharide transport and assembly complex.</text>
</comment>
<evidence type="ECO:0000256" key="1">
    <source>
        <dbReference type="ARBA" id="ARBA00022448"/>
    </source>
</evidence>
<gene>
    <name evidence="4 7" type="primary">lptA</name>
    <name evidence="7" type="ORF">DUPY_35800</name>
</gene>
<evidence type="ECO:0000256" key="5">
    <source>
        <dbReference type="SAM" id="MobiDB-lite"/>
    </source>
</evidence>
<feature type="compositionally biased region" description="Pro residues" evidence="5">
    <location>
        <begin position="185"/>
        <end position="194"/>
    </location>
</feature>
<dbReference type="InterPro" id="IPR005653">
    <property type="entry name" value="OstA-like_N"/>
</dbReference>
<dbReference type="GO" id="GO:0001530">
    <property type="term" value="F:lipopolysaccharide binding"/>
    <property type="evidence" value="ECO:0007669"/>
    <property type="project" value="InterPro"/>
</dbReference>